<dbReference type="PATRIC" id="fig|1204725.3.peg.549"/>
<evidence type="ECO:0000313" key="3">
    <source>
        <dbReference type="Proteomes" id="UP000007360"/>
    </source>
</evidence>
<evidence type="ECO:0000313" key="2">
    <source>
        <dbReference type="EMBL" id="EKF86363.1"/>
    </source>
</evidence>
<dbReference type="SUPFAM" id="SSF53756">
    <property type="entry name" value="UDP-Glycosyltransferase/glycogen phosphorylase"/>
    <property type="match status" value="1"/>
</dbReference>
<dbReference type="Gene3D" id="3.40.50.2000">
    <property type="entry name" value="Glycogen Phosphorylase B"/>
    <property type="match status" value="2"/>
</dbReference>
<sequence>MKRVLIISYSFNNDQVIGSVRMRGLAKYLKEFGWNPTILTVKSHSKSSEFDSVETNYEEDIISVWKKKIGFTNGTALKGNIGVNNNKNKKSFLNSFVKFSSEIVTYPDTHKGWLKPALESGNKLLKENKFDAIVSTYPVATCHLIAKKLSENHDLPWIADYRDLWSQNHYKNYSKIRKHLDTKLEIKTLKSAKAITTISDPLKEKLNEIHNDKEIYTIMNGFDPKQINPGTEISKKFSITYTGTLYNGIRDPEPLLISINELITDGIIDPKDMKLQFYGPKEDWLEKDIEKNNLSEVTEIFGEISRDLSIQKQREAQLLLLITANDPREKGFFTGKLFDYLAAERPIFHIGVKNGVIEKLLKKTNTGISTDNINDIKLELERFYGDYIVNKEVSYHGLKNEVNKYNHKSMAKKFSDILDSL</sequence>
<gene>
    <name evidence="2" type="ORF">A994_02733</name>
</gene>
<comment type="caution">
    <text evidence="2">The sequence shown here is derived from an EMBL/GenBank/DDBJ whole genome shotgun (WGS) entry which is preliminary data.</text>
</comment>
<reference evidence="2 3" key="1">
    <citation type="journal article" date="2012" name="J. Bacteriol.">
        <title>Draft genome sequence of Methanobacterium formicicum DSM 3637, an archaebacterium isolated from the methane producer amoeba Pelomyxa palustris.</title>
        <authorList>
            <person name="Gutierrez G."/>
        </authorList>
    </citation>
    <scope>NUCLEOTIDE SEQUENCE [LARGE SCALE GENOMIC DNA]</scope>
    <source>
        <strain evidence="3">DSM 3637 / PP1</strain>
    </source>
</reference>
<dbReference type="Pfam" id="PF13439">
    <property type="entry name" value="Glyco_transf_4"/>
    <property type="match status" value="1"/>
</dbReference>
<dbReference type="OrthoDB" id="132546at2157"/>
<accession>K2R1I2</accession>
<protein>
    <submittedName>
        <fullName evidence="2">Group 1 glycosyl transferase</fullName>
    </submittedName>
</protein>
<dbReference type="EMBL" id="AMPO01000002">
    <property type="protein sequence ID" value="EKF86363.1"/>
    <property type="molecule type" value="Genomic_DNA"/>
</dbReference>
<organism evidence="2 3">
    <name type="scientific">Methanobacterium formicicum (strain DSM 3637 / PP1)</name>
    <dbReference type="NCBI Taxonomy" id="1204725"/>
    <lineage>
        <taxon>Archaea</taxon>
        <taxon>Methanobacteriati</taxon>
        <taxon>Methanobacteriota</taxon>
        <taxon>Methanomada group</taxon>
        <taxon>Methanobacteria</taxon>
        <taxon>Methanobacteriales</taxon>
        <taxon>Methanobacteriaceae</taxon>
        <taxon>Methanobacterium</taxon>
    </lineage>
</organism>
<dbReference type="RefSeq" id="WP_004029742.1">
    <property type="nucleotide sequence ID" value="NZ_AMPO01000002.1"/>
</dbReference>
<name>K2R1I2_METFP</name>
<keyword evidence="2" id="KW-0808">Transferase</keyword>
<proteinExistence type="predicted"/>
<keyword evidence="3" id="KW-1185">Reference proteome</keyword>
<evidence type="ECO:0000259" key="1">
    <source>
        <dbReference type="Pfam" id="PF13439"/>
    </source>
</evidence>
<dbReference type="AlphaFoldDB" id="K2R1I2"/>
<dbReference type="GO" id="GO:0016740">
    <property type="term" value="F:transferase activity"/>
    <property type="evidence" value="ECO:0007669"/>
    <property type="project" value="UniProtKB-KW"/>
</dbReference>
<feature type="domain" description="Glycosyltransferase subfamily 4-like N-terminal" evidence="1">
    <location>
        <begin position="113"/>
        <end position="225"/>
    </location>
</feature>
<dbReference type="InterPro" id="IPR028098">
    <property type="entry name" value="Glyco_trans_4-like_N"/>
</dbReference>
<dbReference type="Proteomes" id="UP000007360">
    <property type="component" value="Unassembled WGS sequence"/>
</dbReference>